<dbReference type="EC" id="1.1.-.-" evidence="6"/>
<organism evidence="6 7">
    <name type="scientific">Rhodocyclus tenuis</name>
    <name type="common">Rhodospirillum tenue</name>
    <dbReference type="NCBI Taxonomy" id="1066"/>
    <lineage>
        <taxon>Bacteria</taxon>
        <taxon>Pseudomonadati</taxon>
        <taxon>Pseudomonadota</taxon>
        <taxon>Betaproteobacteria</taxon>
        <taxon>Rhodocyclales</taxon>
        <taxon>Rhodocyclaceae</taxon>
        <taxon>Rhodocyclus</taxon>
    </lineage>
</organism>
<gene>
    <name evidence="6" type="ORF">GGD90_002106</name>
</gene>
<evidence type="ECO:0000256" key="1">
    <source>
        <dbReference type="ARBA" id="ARBA00001962"/>
    </source>
</evidence>
<dbReference type="InterPro" id="IPR056798">
    <property type="entry name" value="ADH_Fe_C"/>
</dbReference>
<evidence type="ECO:0000256" key="3">
    <source>
        <dbReference type="ARBA" id="ARBA00023002"/>
    </source>
</evidence>
<evidence type="ECO:0000313" key="6">
    <source>
        <dbReference type="EMBL" id="MBB4247721.1"/>
    </source>
</evidence>
<evidence type="ECO:0000259" key="5">
    <source>
        <dbReference type="Pfam" id="PF25137"/>
    </source>
</evidence>
<dbReference type="RefSeq" id="WP_153116689.1">
    <property type="nucleotide sequence ID" value="NZ_JACIGE010000007.1"/>
</dbReference>
<evidence type="ECO:0000313" key="7">
    <source>
        <dbReference type="Proteomes" id="UP000587070"/>
    </source>
</evidence>
<dbReference type="InterPro" id="IPR001670">
    <property type="entry name" value="ADH_Fe/GldA"/>
</dbReference>
<dbReference type="SUPFAM" id="SSF56796">
    <property type="entry name" value="Dehydroquinate synthase-like"/>
    <property type="match status" value="1"/>
</dbReference>
<dbReference type="PANTHER" id="PTHR43633">
    <property type="entry name" value="ALCOHOL DEHYDROGENASE YQHD"/>
    <property type="match status" value="1"/>
</dbReference>
<feature type="domain" description="Fe-containing alcohol dehydrogenase-like C-terminal" evidence="5">
    <location>
        <begin position="191"/>
        <end position="359"/>
    </location>
</feature>
<dbReference type="FunFam" id="3.40.50.1970:FF:000003">
    <property type="entry name" value="Alcohol dehydrogenase, iron-containing"/>
    <property type="match status" value="1"/>
</dbReference>
<comment type="similarity">
    <text evidence="2">Belongs to the iron-containing alcohol dehydrogenase family.</text>
</comment>
<dbReference type="Proteomes" id="UP000587070">
    <property type="component" value="Unassembled WGS sequence"/>
</dbReference>
<name>A0A840G8G6_RHOTE</name>
<feature type="domain" description="Alcohol dehydrogenase iron-type/glycerol dehydrogenase GldA" evidence="4">
    <location>
        <begin position="11"/>
        <end position="176"/>
    </location>
</feature>
<dbReference type="OrthoDB" id="9778433at2"/>
<protein>
    <submittedName>
        <fullName evidence="6">NADP-dependent alcohol dehydrogenase</fullName>
        <ecNumber evidence="6">1.1.-.-</ecNumber>
    </submittedName>
</protein>
<keyword evidence="7" id="KW-1185">Reference proteome</keyword>
<dbReference type="Gene3D" id="3.40.50.1970">
    <property type="match status" value="1"/>
</dbReference>
<dbReference type="Pfam" id="PF00465">
    <property type="entry name" value="Fe-ADH"/>
    <property type="match status" value="1"/>
</dbReference>
<dbReference type="GO" id="GO:1990002">
    <property type="term" value="F:methylglyoxal reductase (NADPH) (acetol producing) activity"/>
    <property type="evidence" value="ECO:0007669"/>
    <property type="project" value="TreeGrafter"/>
</dbReference>
<reference evidence="6 7" key="1">
    <citation type="submission" date="2020-08" db="EMBL/GenBank/DDBJ databases">
        <title>Genome sequencing of Purple Non-Sulfur Bacteria from various extreme environments.</title>
        <authorList>
            <person name="Mayer M."/>
        </authorList>
    </citation>
    <scope>NUCLEOTIDE SEQUENCE [LARGE SCALE GENOMIC DNA]</scope>
    <source>
        <strain evidence="6 7">2761</strain>
    </source>
</reference>
<dbReference type="Gene3D" id="1.20.1090.10">
    <property type="entry name" value="Dehydroquinate synthase-like - alpha domain"/>
    <property type="match status" value="1"/>
</dbReference>
<dbReference type="InterPro" id="IPR044731">
    <property type="entry name" value="BDH-like"/>
</dbReference>
<dbReference type="Pfam" id="PF25137">
    <property type="entry name" value="ADH_Fe_C"/>
    <property type="match status" value="1"/>
</dbReference>
<accession>A0A840G8G6</accession>
<comment type="caution">
    <text evidence="6">The sequence shown here is derived from an EMBL/GenBank/DDBJ whole genome shotgun (WGS) entry which is preliminary data.</text>
</comment>
<dbReference type="AlphaFoldDB" id="A0A840G8G6"/>
<dbReference type="EMBL" id="JACIGE010000007">
    <property type="protein sequence ID" value="MBB4247721.1"/>
    <property type="molecule type" value="Genomic_DNA"/>
</dbReference>
<keyword evidence="3 6" id="KW-0560">Oxidoreductase</keyword>
<comment type="cofactor">
    <cofactor evidence="1">
        <name>Fe cation</name>
        <dbReference type="ChEBI" id="CHEBI:24875"/>
    </cofactor>
</comment>
<dbReference type="CDD" id="cd08187">
    <property type="entry name" value="BDH"/>
    <property type="match status" value="1"/>
</dbReference>
<sequence length="384" mass="41424">MHHFEFTYHNPTQIHFGRDSFGQLAALIPPAAKLLLLYGGGSIMRNGIYDQVIRALAGRDIVEFGGVEANPTLETLASAVALVRAERRDFILAVGGGSVCDGAKFIAAAALYEGDGWDIVNGKHVVERALPVGVVLTLPATGSESNAGAVVTRAATQEKKVFFAPPTRPRFAILNPQVMDSLPDRQLENGLVDAFVHVCEQYLTYPVGALVQDGYAEAILRALKALGDSFARRREPGWQQNLMWAANQALCGIVGVGVPLDWATHRMAVELTALYGIDHGRTLSIIQPWLLRETIDAKRAKLEQLGRRVFDLADASAEDSIAAIEAFYRGLGMPVHLSDTDVADADAAERVMQALRAHGNAALGGHAGLDDAKTWRIIRAACSR</sequence>
<proteinExistence type="inferred from homology"/>
<evidence type="ECO:0000256" key="2">
    <source>
        <dbReference type="ARBA" id="ARBA00007358"/>
    </source>
</evidence>
<dbReference type="GO" id="GO:0005829">
    <property type="term" value="C:cytosol"/>
    <property type="evidence" value="ECO:0007669"/>
    <property type="project" value="TreeGrafter"/>
</dbReference>
<dbReference type="GO" id="GO:0008106">
    <property type="term" value="F:alcohol dehydrogenase (NADP+) activity"/>
    <property type="evidence" value="ECO:0007669"/>
    <property type="project" value="TreeGrafter"/>
</dbReference>
<evidence type="ECO:0000259" key="4">
    <source>
        <dbReference type="Pfam" id="PF00465"/>
    </source>
</evidence>
<dbReference type="GO" id="GO:0046872">
    <property type="term" value="F:metal ion binding"/>
    <property type="evidence" value="ECO:0007669"/>
    <property type="project" value="InterPro"/>
</dbReference>
<dbReference type="PANTHER" id="PTHR43633:SF1">
    <property type="entry name" value="ALCOHOL DEHYDROGENASE YQHD"/>
    <property type="match status" value="1"/>
</dbReference>
<dbReference type="GO" id="GO:1990362">
    <property type="term" value="F:butanol dehydrogenase (NAD+) activity"/>
    <property type="evidence" value="ECO:0007669"/>
    <property type="project" value="InterPro"/>
</dbReference>